<keyword evidence="2" id="KW-1185">Reference proteome</keyword>
<dbReference type="EMBL" id="JACIJF010000027">
    <property type="protein sequence ID" value="MBB5712836.1"/>
    <property type="molecule type" value="Genomic_DNA"/>
</dbReference>
<evidence type="ECO:0000313" key="1">
    <source>
        <dbReference type="EMBL" id="MBB5712836.1"/>
    </source>
</evidence>
<evidence type="ECO:0000313" key="2">
    <source>
        <dbReference type="Proteomes" id="UP000527143"/>
    </source>
</evidence>
<name>A0A840YT07_9SPHN</name>
<comment type="caution">
    <text evidence="1">The sequence shown here is derived from an EMBL/GenBank/DDBJ whole genome shotgun (WGS) entry which is preliminary data.</text>
</comment>
<protein>
    <submittedName>
        <fullName evidence="1">Uncharacterized protein</fullName>
    </submittedName>
</protein>
<sequence length="73" mass="7493">MSGGSHLVETSECLELGAAEEGLNVALWVSSSPVAGSAGGSCSTISFFSDLSSNPADRVSKDAPVVRIIIRIR</sequence>
<reference evidence="1 2" key="1">
    <citation type="submission" date="2020-08" db="EMBL/GenBank/DDBJ databases">
        <title>Genomic Encyclopedia of Type Strains, Phase IV (KMG-IV): sequencing the most valuable type-strain genomes for metagenomic binning, comparative biology and taxonomic classification.</title>
        <authorList>
            <person name="Goeker M."/>
        </authorList>
    </citation>
    <scope>NUCLEOTIDE SEQUENCE [LARGE SCALE GENOMIC DNA]</scope>
    <source>
        <strain evidence="1 2">DSM 26736</strain>
    </source>
</reference>
<gene>
    <name evidence="1" type="ORF">FHT02_004097</name>
</gene>
<dbReference type="AlphaFoldDB" id="A0A840YT07"/>
<proteinExistence type="predicted"/>
<organism evidence="1 2">
    <name type="scientific">Sphingomonas xinjiangensis</name>
    <dbReference type="NCBI Taxonomy" id="643568"/>
    <lineage>
        <taxon>Bacteria</taxon>
        <taxon>Pseudomonadati</taxon>
        <taxon>Pseudomonadota</taxon>
        <taxon>Alphaproteobacteria</taxon>
        <taxon>Sphingomonadales</taxon>
        <taxon>Sphingomonadaceae</taxon>
        <taxon>Sphingomonas</taxon>
    </lineage>
</organism>
<accession>A0A840YT07</accession>
<dbReference type="Proteomes" id="UP000527143">
    <property type="component" value="Unassembled WGS sequence"/>
</dbReference>